<sequence length="176" mass="19701">MRRPLVLTGGPAAGKTTTGRRLAEGRPRAAFVDVDDVRQFVVAGAEPLWGGEEGVAQHRLAALNGCLLARSLVRHRFDVVVADVLTPQTARDYRSELPDCLLVHLVVPFAEAQRRAAMRHRWLTDEEFRELHRTDANWPPEVDHSLEVGELSFEEQLAVVEEVWTASDRSADSDDR</sequence>
<name>A0A6J4PP74_9ACTN</name>
<reference evidence="2" key="1">
    <citation type="submission" date="2020-02" db="EMBL/GenBank/DDBJ databases">
        <authorList>
            <person name="Meier V. D."/>
        </authorList>
    </citation>
    <scope>NUCLEOTIDE SEQUENCE</scope>
    <source>
        <strain evidence="2">AVDCRST_MAG75</strain>
    </source>
</reference>
<organism evidence="2">
    <name type="scientific">uncultured Propionibacteriaceae bacterium</name>
    <dbReference type="NCBI Taxonomy" id="257457"/>
    <lineage>
        <taxon>Bacteria</taxon>
        <taxon>Bacillati</taxon>
        <taxon>Actinomycetota</taxon>
        <taxon>Actinomycetes</taxon>
        <taxon>Propionibacteriales</taxon>
        <taxon>Propionibacteriaceae</taxon>
        <taxon>environmental samples</taxon>
    </lineage>
</organism>
<feature type="region of interest" description="Disordered" evidence="1">
    <location>
        <begin position="1"/>
        <end position="21"/>
    </location>
</feature>
<dbReference type="AlphaFoldDB" id="A0A6J4PP74"/>
<dbReference type="SUPFAM" id="SSF52540">
    <property type="entry name" value="P-loop containing nucleoside triphosphate hydrolases"/>
    <property type="match status" value="1"/>
</dbReference>
<evidence type="ECO:0000313" key="2">
    <source>
        <dbReference type="EMBL" id="CAA9419756.1"/>
    </source>
</evidence>
<dbReference type="Gene3D" id="3.40.50.300">
    <property type="entry name" value="P-loop containing nucleotide triphosphate hydrolases"/>
    <property type="match status" value="1"/>
</dbReference>
<feature type="compositionally biased region" description="Low complexity" evidence="1">
    <location>
        <begin position="8"/>
        <end position="19"/>
    </location>
</feature>
<protein>
    <recommendedName>
        <fullName evidence="3">Shikimate kinase</fullName>
    </recommendedName>
</protein>
<gene>
    <name evidence="2" type="ORF">AVDCRST_MAG75-3359</name>
</gene>
<dbReference type="EMBL" id="CADCUO010000246">
    <property type="protein sequence ID" value="CAA9419756.1"/>
    <property type="molecule type" value="Genomic_DNA"/>
</dbReference>
<evidence type="ECO:0000256" key="1">
    <source>
        <dbReference type="SAM" id="MobiDB-lite"/>
    </source>
</evidence>
<evidence type="ECO:0008006" key="3">
    <source>
        <dbReference type="Google" id="ProtNLM"/>
    </source>
</evidence>
<proteinExistence type="predicted"/>
<dbReference type="InterPro" id="IPR027417">
    <property type="entry name" value="P-loop_NTPase"/>
</dbReference>
<accession>A0A6J4PP74</accession>